<organism evidence="1">
    <name type="scientific">marine sediment metagenome</name>
    <dbReference type="NCBI Taxonomy" id="412755"/>
    <lineage>
        <taxon>unclassified sequences</taxon>
        <taxon>metagenomes</taxon>
        <taxon>ecological metagenomes</taxon>
    </lineage>
</organism>
<gene>
    <name evidence="1" type="ORF">LCGC14_1966590</name>
</gene>
<reference evidence="1" key="1">
    <citation type="journal article" date="2015" name="Nature">
        <title>Complex archaea that bridge the gap between prokaryotes and eukaryotes.</title>
        <authorList>
            <person name="Spang A."/>
            <person name="Saw J.H."/>
            <person name="Jorgensen S.L."/>
            <person name="Zaremba-Niedzwiedzka K."/>
            <person name="Martijn J."/>
            <person name="Lind A.E."/>
            <person name="van Eijk R."/>
            <person name="Schleper C."/>
            <person name="Guy L."/>
            <person name="Ettema T.J."/>
        </authorList>
    </citation>
    <scope>NUCLEOTIDE SEQUENCE</scope>
</reference>
<name>A0A0F9IA20_9ZZZZ</name>
<proteinExistence type="predicted"/>
<feature type="non-terminal residue" evidence="1">
    <location>
        <position position="85"/>
    </location>
</feature>
<accession>A0A0F9IA20</accession>
<dbReference type="EMBL" id="LAZR01021753">
    <property type="protein sequence ID" value="KKL84247.1"/>
    <property type="molecule type" value="Genomic_DNA"/>
</dbReference>
<evidence type="ECO:0000313" key="1">
    <source>
        <dbReference type="EMBL" id="KKL84247.1"/>
    </source>
</evidence>
<protein>
    <submittedName>
        <fullName evidence="1">Uncharacterized protein</fullName>
    </submittedName>
</protein>
<sequence length="85" mass="9386">MDTAETCTGCGAVLNSKRMVLLELNSMTGEWFPYTEGVERVDPDDSQGLHPFGPICAKNLLKEQESTSTAAGEIYDRTLRRHPPT</sequence>
<comment type="caution">
    <text evidence="1">The sequence shown here is derived from an EMBL/GenBank/DDBJ whole genome shotgun (WGS) entry which is preliminary data.</text>
</comment>
<dbReference type="AlphaFoldDB" id="A0A0F9IA20"/>